<feature type="transmembrane region" description="Helical" evidence="1">
    <location>
        <begin position="81"/>
        <end position="100"/>
    </location>
</feature>
<organism evidence="2 3">
    <name type="scientific">miscellaneous Crenarchaeota group-1 archaeon SG8-32-1</name>
    <dbReference type="NCBI Taxonomy" id="1685124"/>
    <lineage>
        <taxon>Archaea</taxon>
        <taxon>Candidatus Bathyarchaeota</taxon>
        <taxon>MCG-1</taxon>
    </lineage>
</organism>
<protein>
    <recommendedName>
        <fullName evidence="4">ECF transporter S component</fullName>
    </recommendedName>
</protein>
<proteinExistence type="predicted"/>
<keyword evidence="1" id="KW-1133">Transmembrane helix</keyword>
<dbReference type="Proteomes" id="UP000037237">
    <property type="component" value="Unassembled WGS sequence"/>
</dbReference>
<keyword evidence="1" id="KW-0812">Transmembrane</keyword>
<dbReference type="Gene3D" id="1.10.1760.20">
    <property type="match status" value="1"/>
</dbReference>
<accession>A0A0M0BP07</accession>
<gene>
    <name evidence="2" type="ORF">AC477_05245</name>
</gene>
<evidence type="ECO:0000313" key="2">
    <source>
        <dbReference type="EMBL" id="KON30075.1"/>
    </source>
</evidence>
<evidence type="ECO:0008006" key="4">
    <source>
        <dbReference type="Google" id="ProtNLM"/>
    </source>
</evidence>
<comment type="caution">
    <text evidence="2">The sequence shown here is derived from an EMBL/GenBank/DDBJ whole genome shotgun (WGS) entry which is preliminary data.</text>
</comment>
<name>A0A0M0BP07_9ARCH</name>
<sequence>MNTKVLATTIIFAALTVALNPAISGIGVPAPYAPYLIYGLWEIPIVTAFLLISPASAIAIAVLNSAVLFAVFPGVLPTGPFYNLIAVSATLFGLYMARKFVKNGTSKPKKELKIAATSTIIAIILRVMVMTLVNYVTLQQPYPIGFELPEIQVIATLPFTAIFNGTVVLYIIPIGEFIAKVVKSRLKLEG</sequence>
<keyword evidence="1" id="KW-0472">Membrane</keyword>
<evidence type="ECO:0000256" key="1">
    <source>
        <dbReference type="SAM" id="Phobius"/>
    </source>
</evidence>
<dbReference type="EMBL" id="LFWU01000135">
    <property type="protein sequence ID" value="KON30075.1"/>
    <property type="molecule type" value="Genomic_DNA"/>
</dbReference>
<feature type="transmembrane region" description="Helical" evidence="1">
    <location>
        <begin position="35"/>
        <end position="52"/>
    </location>
</feature>
<evidence type="ECO:0000313" key="3">
    <source>
        <dbReference type="Proteomes" id="UP000037237"/>
    </source>
</evidence>
<reference evidence="2 3" key="1">
    <citation type="submission" date="2015-06" db="EMBL/GenBank/DDBJ databases">
        <title>New insights into the roles of widespread benthic archaea in carbon and nitrogen cycling.</title>
        <authorList>
            <person name="Lazar C.S."/>
            <person name="Baker B.J."/>
            <person name="Seitz K.W."/>
            <person name="Hyde A.S."/>
            <person name="Dick G.J."/>
            <person name="Hinrichs K.-U."/>
            <person name="Teske A.P."/>
        </authorList>
    </citation>
    <scope>NUCLEOTIDE SEQUENCE [LARGE SCALE GENOMIC DNA]</scope>
    <source>
        <strain evidence="2">SG8-32-1</strain>
    </source>
</reference>
<dbReference type="AlphaFoldDB" id="A0A0M0BP07"/>
<feature type="transmembrane region" description="Helical" evidence="1">
    <location>
        <begin position="112"/>
        <end position="133"/>
    </location>
</feature>
<feature type="transmembrane region" description="Helical" evidence="1">
    <location>
        <begin position="153"/>
        <end position="179"/>
    </location>
</feature>